<keyword evidence="1" id="KW-0238">DNA-binding</keyword>
<dbReference type="Proteomes" id="UP000325081">
    <property type="component" value="Unassembled WGS sequence"/>
</dbReference>
<protein>
    <submittedName>
        <fullName evidence="1">Single-stranded DNA-binding protein</fullName>
    </submittedName>
</protein>
<evidence type="ECO:0000313" key="2">
    <source>
        <dbReference type="Proteomes" id="UP000325081"/>
    </source>
</evidence>
<name>A0A5A7RC89_STRAF</name>
<dbReference type="GO" id="GO:0003677">
    <property type="term" value="F:DNA binding"/>
    <property type="evidence" value="ECO:0007669"/>
    <property type="project" value="UniProtKB-KW"/>
</dbReference>
<keyword evidence="2" id="KW-1185">Reference proteome</keyword>
<sequence>MDSRGRPGPRHLQGNIGWVARAGAYPEETQERKNGYVAVLASVSVYQERLDDLAPKNFVPGSILYVEGNLESKVLAVSKHLGIWDLAHDHSSIREIVRPHIVFGGVFLVDDLAISLPPNGHLLNPPDEARDGVIEGLRLQIPFHVQDRARDEILGSEVTQPLRVDGNPMPLHVIAVSVLPRVLVIQRTLVVPNASGSHEQQRDYFAALEFLLNRHLP</sequence>
<gene>
    <name evidence="1" type="ORF">STAS_32526</name>
</gene>
<evidence type="ECO:0000313" key="1">
    <source>
        <dbReference type="EMBL" id="GER54896.1"/>
    </source>
</evidence>
<dbReference type="AlphaFoldDB" id="A0A5A7RC89"/>
<reference evidence="2" key="1">
    <citation type="journal article" date="2019" name="Curr. Biol.">
        <title>Genome Sequence of Striga asiatica Provides Insight into the Evolution of Plant Parasitism.</title>
        <authorList>
            <person name="Yoshida S."/>
            <person name="Kim S."/>
            <person name="Wafula E.K."/>
            <person name="Tanskanen J."/>
            <person name="Kim Y.M."/>
            <person name="Honaas L."/>
            <person name="Yang Z."/>
            <person name="Spallek T."/>
            <person name="Conn C.E."/>
            <person name="Ichihashi Y."/>
            <person name="Cheong K."/>
            <person name="Cui S."/>
            <person name="Der J.P."/>
            <person name="Gundlach H."/>
            <person name="Jiao Y."/>
            <person name="Hori C."/>
            <person name="Ishida J.K."/>
            <person name="Kasahara H."/>
            <person name="Kiba T."/>
            <person name="Kim M.S."/>
            <person name="Koo N."/>
            <person name="Laohavisit A."/>
            <person name="Lee Y.H."/>
            <person name="Lumba S."/>
            <person name="McCourt P."/>
            <person name="Mortimer J.C."/>
            <person name="Mutuku J.M."/>
            <person name="Nomura T."/>
            <person name="Sasaki-Sekimoto Y."/>
            <person name="Seto Y."/>
            <person name="Wang Y."/>
            <person name="Wakatake T."/>
            <person name="Sakakibara H."/>
            <person name="Demura T."/>
            <person name="Yamaguchi S."/>
            <person name="Yoneyama K."/>
            <person name="Manabe R.I."/>
            <person name="Nelson D.C."/>
            <person name="Schulman A.H."/>
            <person name="Timko M.P."/>
            <person name="dePamphilis C.W."/>
            <person name="Choi D."/>
            <person name="Shirasu K."/>
        </authorList>
    </citation>
    <scope>NUCLEOTIDE SEQUENCE [LARGE SCALE GENOMIC DNA]</scope>
    <source>
        <strain evidence="2">cv. UVA1</strain>
    </source>
</reference>
<dbReference type="EMBL" id="BKCP01011625">
    <property type="protein sequence ID" value="GER54896.1"/>
    <property type="molecule type" value="Genomic_DNA"/>
</dbReference>
<dbReference type="OrthoDB" id="1078367at2759"/>
<organism evidence="1 2">
    <name type="scientific">Striga asiatica</name>
    <name type="common">Asiatic witchweed</name>
    <name type="synonym">Buchnera asiatica</name>
    <dbReference type="NCBI Taxonomy" id="4170"/>
    <lineage>
        <taxon>Eukaryota</taxon>
        <taxon>Viridiplantae</taxon>
        <taxon>Streptophyta</taxon>
        <taxon>Embryophyta</taxon>
        <taxon>Tracheophyta</taxon>
        <taxon>Spermatophyta</taxon>
        <taxon>Magnoliopsida</taxon>
        <taxon>eudicotyledons</taxon>
        <taxon>Gunneridae</taxon>
        <taxon>Pentapetalae</taxon>
        <taxon>asterids</taxon>
        <taxon>lamiids</taxon>
        <taxon>Lamiales</taxon>
        <taxon>Orobanchaceae</taxon>
        <taxon>Buchnereae</taxon>
        <taxon>Striga</taxon>
    </lineage>
</organism>
<accession>A0A5A7RC89</accession>
<proteinExistence type="predicted"/>
<comment type="caution">
    <text evidence="1">The sequence shown here is derived from an EMBL/GenBank/DDBJ whole genome shotgun (WGS) entry which is preliminary data.</text>
</comment>